<dbReference type="EMBL" id="BK032647">
    <property type="protein sequence ID" value="DAF53165.1"/>
    <property type="molecule type" value="Genomic_DNA"/>
</dbReference>
<protein>
    <submittedName>
        <fullName evidence="1">Uncharacterized protein</fullName>
    </submittedName>
</protein>
<accession>A0A8S5SQ30</accession>
<evidence type="ECO:0000313" key="1">
    <source>
        <dbReference type="EMBL" id="DAF53165.1"/>
    </source>
</evidence>
<organism evidence="1">
    <name type="scientific">Siphoviridae sp. ctLdn10</name>
    <dbReference type="NCBI Taxonomy" id="2827847"/>
    <lineage>
        <taxon>Viruses</taxon>
        <taxon>Duplodnaviria</taxon>
        <taxon>Heunggongvirae</taxon>
        <taxon>Uroviricota</taxon>
        <taxon>Caudoviricetes</taxon>
    </lineage>
</organism>
<sequence length="198" mass="23704">MNLWKKIRTWRKRKQELGFLSQCSGVFGTLQRLERKGLLLWDEKERRLFICEPLAVLMMRTRDSWKAFLTNIALWRTYTETRQRWDDYIRNEELLAVRRAKRRYVSLTKEDMNRIRRRRREEIEQSELNTPTIDKFEFFILADSVEMPLSKVPKDKKAAREVGVVAVGDYNVDTGSVDMALWEDVEQALKSLEEQKNV</sequence>
<reference evidence="1" key="1">
    <citation type="journal article" date="2021" name="Proc. Natl. Acad. Sci. U.S.A.">
        <title>A Catalog of Tens of Thousands of Viruses from Human Metagenomes Reveals Hidden Associations with Chronic Diseases.</title>
        <authorList>
            <person name="Tisza M.J."/>
            <person name="Buck C.B."/>
        </authorList>
    </citation>
    <scope>NUCLEOTIDE SEQUENCE</scope>
    <source>
        <strain evidence="1">CtLdn10</strain>
    </source>
</reference>
<name>A0A8S5SQ30_9CAUD</name>
<proteinExistence type="predicted"/>